<proteinExistence type="predicted"/>
<dbReference type="EMBL" id="KP893290">
    <property type="protein sequence ID" value="AKC04698.1"/>
    <property type="molecule type" value="Genomic_DNA"/>
</dbReference>
<evidence type="ECO:0000313" key="2">
    <source>
        <dbReference type="Proteomes" id="UP000033300"/>
    </source>
</evidence>
<dbReference type="OrthoDB" id="20946at10239"/>
<protein>
    <recommendedName>
        <fullName evidence="3">Phage protein</fullName>
    </recommendedName>
</protein>
<evidence type="ECO:0008006" key="3">
    <source>
        <dbReference type="Google" id="ProtNLM"/>
    </source>
</evidence>
<organism evidence="1 2">
    <name type="scientific">Staphylococcus phage B236</name>
    <dbReference type="NCBI Taxonomy" id="1636205"/>
    <lineage>
        <taxon>Viruses</taxon>
        <taxon>Duplodnaviria</taxon>
        <taxon>Heunggongvirae</taxon>
        <taxon>Uroviricota</taxon>
        <taxon>Caudoviricetes</taxon>
        <taxon>Azeredovirinae</taxon>
        <taxon>Phietavirus</taxon>
        <taxon>Phietavirus B236</taxon>
    </lineage>
</organism>
<accession>A0A0E3XD74</accession>
<dbReference type="Proteomes" id="UP000033300">
    <property type="component" value="Segment"/>
</dbReference>
<dbReference type="GeneID" id="26635610"/>
<evidence type="ECO:0000313" key="1">
    <source>
        <dbReference type="EMBL" id="AKC04698.1"/>
    </source>
</evidence>
<reference evidence="1 2" key="1">
    <citation type="journal article" date="2015" name="Virus Genes">
        <title>Complete genome analysis of two new bacteriophages isolated from impetigo strains of Staphylococcus aureus.</title>
        <authorList>
            <person name="Botka T."/>
            <person name="Ruzickova V."/>
            <person name="Konecna H."/>
            <person name="Pantucek R."/>
            <person name="Rychlik I."/>
            <person name="Zdrahal Z."/>
            <person name="Petras P."/>
            <person name="Doskar J."/>
        </authorList>
    </citation>
    <scope>NUCLEOTIDE SEQUENCE [LARGE SCALE GENOMIC DNA]</scope>
</reference>
<reference evidence="2" key="2">
    <citation type="submission" date="2015-03" db="EMBL/GenBank/DDBJ databases">
        <title>Complete genome analysis of two new bacteriophages isolated from impetigo strains of Staphylococcus aureus.</title>
        <authorList>
            <person name="Botka T."/>
            <person name="Ruzickova V."/>
            <person name="Konecna H."/>
            <person name="Pantucek R."/>
            <person name="Rychlik I."/>
            <person name="Zdrahal Z."/>
            <person name="Petras P."/>
            <person name="Doskar J."/>
        </authorList>
    </citation>
    <scope>NUCLEOTIDE SEQUENCE [LARGE SCALE GENOMIC DNA]</scope>
</reference>
<name>A0A0E3XD74_9CAUD</name>
<dbReference type="KEGG" id="vg:26635610"/>
<sequence>MNIMQFKSLLKSMYEETKQNDPIVANVYIEIGWAVNRLLDNNELSPFDDYDRVEEKVMNEINWKKTHIKEC</sequence>
<dbReference type="RefSeq" id="YP_009209146.1">
    <property type="nucleotide sequence ID" value="NC_028915.1"/>
</dbReference>
<keyword evidence="2" id="KW-1185">Reference proteome</keyword>